<sequence length="172" mass="19676">PKAYENALKEQEIEAFARPSIEITQTDPLVFRATVPLPPTIKLGDYRNIQMTPEPVELNEDDVSSVIETLRHQQATWEPVERAVVFNDLVVFDIESTVEDKPFINQKGVQYQVLKNQPSPVPGFAEQLLEMRRDEAKEFRLQIPPDYPKGELAGKEASFKVRVSEVKQERLS</sequence>
<dbReference type="Gene3D" id="3.30.70.1050">
    <property type="entry name" value="Trigger factor ribosome-binding domain"/>
    <property type="match status" value="1"/>
</dbReference>
<dbReference type="SUPFAM" id="SSF54534">
    <property type="entry name" value="FKBP-like"/>
    <property type="match status" value="1"/>
</dbReference>
<dbReference type="InterPro" id="IPR036611">
    <property type="entry name" value="Trigger_fac_ribosome-bd_sf"/>
</dbReference>
<protein>
    <recommendedName>
        <fullName evidence="1">Trigger factor ribosome-binding bacterial domain-containing protein</fullName>
    </recommendedName>
</protein>
<accession>X1W1R2</accession>
<dbReference type="InterPro" id="IPR046357">
    <property type="entry name" value="PPIase_dom_sf"/>
</dbReference>
<dbReference type="InterPro" id="IPR008881">
    <property type="entry name" value="Trigger_fac_ribosome-bd_bac"/>
</dbReference>
<feature type="domain" description="Trigger factor ribosome-binding bacterial" evidence="1">
    <location>
        <begin position="1"/>
        <end position="70"/>
    </location>
</feature>
<comment type="caution">
    <text evidence="2">The sequence shown here is derived from an EMBL/GenBank/DDBJ whole genome shotgun (WGS) entry which is preliminary data.</text>
</comment>
<evidence type="ECO:0000259" key="1">
    <source>
        <dbReference type="Pfam" id="PF05697"/>
    </source>
</evidence>
<evidence type="ECO:0000313" key="2">
    <source>
        <dbReference type="EMBL" id="GAJ22400.1"/>
    </source>
</evidence>
<gene>
    <name evidence="2" type="ORF">S12H4_58933</name>
</gene>
<reference evidence="2" key="1">
    <citation type="journal article" date="2014" name="Front. Microbiol.">
        <title>High frequency of phylogenetically diverse reductive dehalogenase-homologous genes in deep subseafloor sedimentary metagenomes.</title>
        <authorList>
            <person name="Kawai M."/>
            <person name="Futagami T."/>
            <person name="Toyoda A."/>
            <person name="Takaki Y."/>
            <person name="Nishi S."/>
            <person name="Hori S."/>
            <person name="Arai W."/>
            <person name="Tsubouchi T."/>
            <person name="Morono Y."/>
            <person name="Uchiyama I."/>
            <person name="Ito T."/>
            <person name="Fujiyama A."/>
            <person name="Inagaki F."/>
            <person name="Takami H."/>
        </authorList>
    </citation>
    <scope>NUCLEOTIDE SEQUENCE</scope>
    <source>
        <strain evidence="2">Expedition CK06-06</strain>
    </source>
</reference>
<feature type="non-terminal residue" evidence="2">
    <location>
        <position position="172"/>
    </location>
</feature>
<feature type="non-terminal residue" evidence="2">
    <location>
        <position position="1"/>
    </location>
</feature>
<dbReference type="AlphaFoldDB" id="X1W1R2"/>
<organism evidence="2">
    <name type="scientific">marine sediment metagenome</name>
    <dbReference type="NCBI Taxonomy" id="412755"/>
    <lineage>
        <taxon>unclassified sequences</taxon>
        <taxon>metagenomes</taxon>
        <taxon>ecological metagenomes</taxon>
    </lineage>
</organism>
<proteinExistence type="predicted"/>
<name>X1W1R2_9ZZZZ</name>
<dbReference type="SUPFAM" id="SSF102735">
    <property type="entry name" value="Trigger factor ribosome-binding domain"/>
    <property type="match status" value="1"/>
</dbReference>
<dbReference type="Pfam" id="PF05697">
    <property type="entry name" value="Trigger_N"/>
    <property type="match status" value="1"/>
</dbReference>
<dbReference type="Gene3D" id="3.10.50.40">
    <property type="match status" value="1"/>
</dbReference>
<dbReference type="EMBL" id="BARW01038387">
    <property type="protein sequence ID" value="GAJ22400.1"/>
    <property type="molecule type" value="Genomic_DNA"/>
</dbReference>
<dbReference type="GO" id="GO:0003755">
    <property type="term" value="F:peptidyl-prolyl cis-trans isomerase activity"/>
    <property type="evidence" value="ECO:0007669"/>
    <property type="project" value="InterPro"/>
</dbReference>
<dbReference type="GO" id="GO:0006457">
    <property type="term" value="P:protein folding"/>
    <property type="evidence" value="ECO:0007669"/>
    <property type="project" value="InterPro"/>
</dbReference>
<dbReference type="GO" id="GO:0015031">
    <property type="term" value="P:protein transport"/>
    <property type="evidence" value="ECO:0007669"/>
    <property type="project" value="InterPro"/>
</dbReference>